<dbReference type="InterPro" id="IPR039195">
    <property type="entry name" value="ANKRD40"/>
</dbReference>
<dbReference type="GeneTree" id="ENSGT00390000007792"/>
<accession>A0A4X2L0U8</accession>
<dbReference type="STRING" id="29139.ENSVURP00010018279"/>
<keyword evidence="3" id="KW-1185">Reference proteome</keyword>
<dbReference type="AlphaFoldDB" id="A0A4X2L0U8"/>
<dbReference type="PANTHER" id="PTHR24192:SF2">
    <property type="entry name" value="ANKRD40 C-TERMINAL-LIKE PROTEIN-RELATED"/>
    <property type="match status" value="1"/>
</dbReference>
<proteinExistence type="predicted"/>
<evidence type="ECO:0008006" key="4">
    <source>
        <dbReference type="Google" id="ProtNLM"/>
    </source>
</evidence>
<dbReference type="PANTHER" id="PTHR24192">
    <property type="entry name" value="ANKYRIN REPEAT DOMAIN 40"/>
    <property type="match status" value="1"/>
</dbReference>
<protein>
    <recommendedName>
        <fullName evidence="4">ANKRD40 C-terminal like</fullName>
    </recommendedName>
</protein>
<dbReference type="GeneID" id="114049163"/>
<name>A0A4X2L0U8_VOMUR</name>
<dbReference type="RefSeq" id="XP_027726136.1">
    <property type="nucleotide sequence ID" value="XM_027870335.1"/>
</dbReference>
<reference evidence="2" key="3">
    <citation type="submission" date="2025-09" db="UniProtKB">
        <authorList>
            <consortium name="Ensembl"/>
        </authorList>
    </citation>
    <scope>IDENTIFICATION</scope>
</reference>
<evidence type="ECO:0000313" key="2">
    <source>
        <dbReference type="Ensembl" id="ENSVURP00010018279.1"/>
    </source>
</evidence>
<organism evidence="2 3">
    <name type="scientific">Vombatus ursinus</name>
    <name type="common">Common wombat</name>
    <dbReference type="NCBI Taxonomy" id="29139"/>
    <lineage>
        <taxon>Eukaryota</taxon>
        <taxon>Metazoa</taxon>
        <taxon>Chordata</taxon>
        <taxon>Craniata</taxon>
        <taxon>Vertebrata</taxon>
        <taxon>Euteleostomi</taxon>
        <taxon>Mammalia</taxon>
        <taxon>Metatheria</taxon>
        <taxon>Diprotodontia</taxon>
        <taxon>Vombatidae</taxon>
        <taxon>Vombatus</taxon>
    </lineage>
</organism>
<evidence type="ECO:0000256" key="1">
    <source>
        <dbReference type="SAM" id="MobiDB-lite"/>
    </source>
</evidence>
<dbReference type="OrthoDB" id="194358at2759"/>
<feature type="compositionally biased region" description="Basic and acidic residues" evidence="1">
    <location>
        <begin position="17"/>
        <end position="31"/>
    </location>
</feature>
<dbReference type="Proteomes" id="UP000314987">
    <property type="component" value="Unassembled WGS sequence"/>
</dbReference>
<reference evidence="3" key="1">
    <citation type="submission" date="2018-12" db="EMBL/GenBank/DDBJ databases">
        <authorList>
            <person name="Yazar S."/>
        </authorList>
    </citation>
    <scope>NUCLEOTIDE SEQUENCE [LARGE SCALE GENOMIC DNA]</scope>
</reference>
<reference evidence="2" key="2">
    <citation type="submission" date="2025-08" db="UniProtKB">
        <authorList>
            <consortium name="Ensembl"/>
        </authorList>
    </citation>
    <scope>IDENTIFICATION</scope>
</reference>
<dbReference type="Ensembl" id="ENSVURT00010020772.1">
    <property type="protein sequence ID" value="ENSVURP00010018279.1"/>
    <property type="gene ID" value="ENSVURG00010013942.1"/>
</dbReference>
<sequence length="171" mass="20042">MFSSFLDWVWKNTDLTHIRADQMSGPDKDIREETEEEHEEKHKNAKAPKDAAPPPPPFLPRAENDTSTELVLKVRKQSPRENDFIEIELDRQKLTYQDLLQVSCRELGINLEQVMKIRKLPNTLLRKDKDISRLREFQELELILVNHGMTESTPSLIEKPCYNHNASKMTY</sequence>
<evidence type="ECO:0000313" key="3">
    <source>
        <dbReference type="Proteomes" id="UP000314987"/>
    </source>
</evidence>
<dbReference type="CTD" id="55018"/>
<feature type="region of interest" description="Disordered" evidence="1">
    <location>
        <begin position="17"/>
        <end position="67"/>
    </location>
</feature>
<gene>
    <name evidence="2" type="primary">ANKRD40CL</name>
</gene>